<feature type="binding site" evidence="8">
    <location>
        <position position="180"/>
    </location>
    <ligand>
        <name>substrate</name>
    </ligand>
</feature>
<evidence type="ECO:0000256" key="3">
    <source>
        <dbReference type="ARBA" id="ARBA00022605"/>
    </source>
</evidence>
<keyword evidence="7 8" id="KW-0067">ATP-binding</keyword>
<dbReference type="EMBL" id="MK814630">
    <property type="protein sequence ID" value="QCI05343.1"/>
    <property type="molecule type" value="Genomic_DNA"/>
</dbReference>
<comment type="similarity">
    <text evidence="8">Belongs to the acetylglutamate kinase family. ArgB subfamily.</text>
</comment>
<dbReference type="EC" id="2.7.2.8" evidence="8"/>
<dbReference type="NCBIfam" id="TIGR00761">
    <property type="entry name" value="argB"/>
    <property type="match status" value="1"/>
</dbReference>
<dbReference type="InterPro" id="IPR004662">
    <property type="entry name" value="AcgluKinase_fam"/>
</dbReference>
<dbReference type="AlphaFoldDB" id="A0A4D6WPD0"/>
<dbReference type="InterPro" id="IPR001048">
    <property type="entry name" value="Asp/Glu/Uridylate_kinase"/>
</dbReference>
<dbReference type="FunFam" id="3.40.1160.10:FF:000004">
    <property type="entry name" value="Acetylglutamate kinase"/>
    <property type="match status" value="1"/>
</dbReference>
<feature type="site" description="Transition state stabilizer" evidence="8">
    <location>
        <position position="30"/>
    </location>
</feature>
<accession>A0A4D6WPD0</accession>
<dbReference type="InterPro" id="IPR037528">
    <property type="entry name" value="ArgB"/>
</dbReference>
<feature type="site" description="Transition state stabilizer" evidence="8">
    <location>
        <position position="243"/>
    </location>
</feature>
<keyword evidence="6 8" id="KW-0418">Kinase</keyword>
<dbReference type="GO" id="GO:0042450">
    <property type="term" value="P:L-arginine biosynthetic process via ornithine"/>
    <property type="evidence" value="ECO:0007669"/>
    <property type="project" value="UniProtKB-UniRule"/>
</dbReference>
<dbReference type="GO" id="GO:0005737">
    <property type="term" value="C:cytoplasm"/>
    <property type="evidence" value="ECO:0007669"/>
    <property type="project" value="InterPro"/>
</dbReference>
<evidence type="ECO:0000256" key="2">
    <source>
        <dbReference type="ARBA" id="ARBA00022571"/>
    </source>
</evidence>
<gene>
    <name evidence="8 10" type="primary">argB</name>
</gene>
<dbReference type="PRINTS" id="PR00474">
    <property type="entry name" value="GLU5KINASE"/>
</dbReference>
<reference evidence="10" key="1">
    <citation type="journal article" date="2019" name="Mol. Phylogenet. Evol.">
        <title>Morphological evolution and classification of the red algal order Ceramiales inferred using plastid phylogenomics.</title>
        <authorList>
            <person name="Diaz-Tapia P."/>
            <person name="Pasella M.M."/>
            <person name="Verbruggen H."/>
            <person name="Maggs C.A."/>
        </authorList>
    </citation>
    <scope>NUCLEOTIDE SEQUENCE</scope>
    <source>
        <strain evidence="10">PD2939_11</strain>
    </source>
</reference>
<dbReference type="GO" id="GO:0005524">
    <property type="term" value="F:ATP binding"/>
    <property type="evidence" value="ECO:0007669"/>
    <property type="project" value="UniProtKB-UniRule"/>
</dbReference>
<dbReference type="HAMAP" id="MF_00082">
    <property type="entry name" value="ArgB"/>
    <property type="match status" value="1"/>
</dbReference>
<dbReference type="SUPFAM" id="SSF53633">
    <property type="entry name" value="Carbamate kinase-like"/>
    <property type="match status" value="1"/>
</dbReference>
<dbReference type="CDD" id="cd04250">
    <property type="entry name" value="AAK_NAGK-C"/>
    <property type="match status" value="1"/>
</dbReference>
<keyword evidence="10" id="KW-0934">Plastid</keyword>
<evidence type="ECO:0000256" key="8">
    <source>
        <dbReference type="HAMAP-Rule" id="MF_00082"/>
    </source>
</evidence>
<evidence type="ECO:0000256" key="7">
    <source>
        <dbReference type="ARBA" id="ARBA00022840"/>
    </source>
</evidence>
<feature type="binding site" evidence="8">
    <location>
        <begin position="65"/>
        <end position="66"/>
    </location>
    <ligand>
        <name>substrate</name>
    </ligand>
</feature>
<geneLocation type="plastid" evidence="10"/>
<keyword evidence="3 8" id="KW-0028">Amino-acid biosynthesis</keyword>
<protein>
    <recommendedName>
        <fullName evidence="8">Acetylglutamate kinase</fullName>
        <ecNumber evidence="8">2.7.2.8</ecNumber>
    </recommendedName>
    <alternativeName>
        <fullName evidence="8">N-acetyl-L-glutamate 5-phosphotransferase</fullName>
    </alternativeName>
    <alternativeName>
        <fullName evidence="8">NAG kinase</fullName>
        <shortName evidence="8">NAGK</shortName>
    </alternativeName>
</protein>
<dbReference type="PANTHER" id="PTHR23342:SF0">
    <property type="entry name" value="N-ACETYLGLUTAMATE SYNTHASE, MITOCHONDRIAL"/>
    <property type="match status" value="1"/>
</dbReference>
<comment type="catalytic activity">
    <reaction evidence="8">
        <text>N-acetyl-L-glutamate + ATP = N-acetyl-L-glutamyl 5-phosphate + ADP</text>
        <dbReference type="Rhea" id="RHEA:14629"/>
        <dbReference type="ChEBI" id="CHEBI:30616"/>
        <dbReference type="ChEBI" id="CHEBI:44337"/>
        <dbReference type="ChEBI" id="CHEBI:57936"/>
        <dbReference type="ChEBI" id="CHEBI:456216"/>
        <dbReference type="EC" id="2.7.2.8"/>
    </reaction>
</comment>
<dbReference type="GO" id="GO:0003991">
    <property type="term" value="F:acetylglutamate kinase activity"/>
    <property type="evidence" value="ECO:0007669"/>
    <property type="project" value="UniProtKB-UniRule"/>
</dbReference>
<evidence type="ECO:0000256" key="1">
    <source>
        <dbReference type="ARBA" id="ARBA00004828"/>
    </source>
</evidence>
<sequence length="285" mass="31460">MNFSNFDRIEYLNSILPYVKEYSGSIFVIKYGGSAMEDLSSISNVINDILFLYYLGIKPVIIHGGGPLINNWLKKLNIEPQFLDGLRITDDKTMEVVQMVLCGHVNKNLVSLFNSNGNLAVGLSGQDSNLIQCESKFHTLNNYIGKVTCINSHIINLLLSNNYIPIIASVGLDKNGQSYNINADTVAGEIAISLKANKLILLTDAPGIMGDINKYSTLIKILKVDELFKLKEKKVISGGMIPKVESCINALNHHVNSAHIIDGRLSHSLLYEIFTQDRSGSMITV</sequence>
<dbReference type="InterPro" id="IPR041727">
    <property type="entry name" value="NAGK-C"/>
</dbReference>
<evidence type="ECO:0000256" key="5">
    <source>
        <dbReference type="ARBA" id="ARBA00022741"/>
    </source>
</evidence>
<dbReference type="Pfam" id="PF00696">
    <property type="entry name" value="AA_kinase"/>
    <property type="match status" value="1"/>
</dbReference>
<organism evidence="10">
    <name type="scientific">Compsothamnion thuioides</name>
    <dbReference type="NCBI Taxonomy" id="3097386"/>
    <lineage>
        <taxon>Eukaryota</taxon>
        <taxon>Rhodophyta</taxon>
        <taxon>Florideophyceae</taxon>
        <taxon>Rhodymeniophycidae</taxon>
        <taxon>Ceramiales</taxon>
        <taxon>Ceramiaceae</taxon>
        <taxon>Compsothamnion</taxon>
    </lineage>
</organism>
<comment type="function">
    <text evidence="8">Catalyzes the ATP-dependent phosphorylation of N-acetyl-L-glutamate.</text>
</comment>
<evidence type="ECO:0000256" key="6">
    <source>
        <dbReference type="ARBA" id="ARBA00022777"/>
    </source>
</evidence>
<dbReference type="Gene3D" id="3.40.1160.10">
    <property type="entry name" value="Acetylglutamate kinase-like"/>
    <property type="match status" value="1"/>
</dbReference>
<feature type="domain" description="Aspartate/glutamate/uridylate kinase" evidence="9">
    <location>
        <begin position="26"/>
        <end position="262"/>
    </location>
</feature>
<dbReference type="InterPro" id="IPR001057">
    <property type="entry name" value="Glu/AcGlu_kinase"/>
</dbReference>
<keyword evidence="4 8" id="KW-0808">Transferase</keyword>
<dbReference type="InterPro" id="IPR036393">
    <property type="entry name" value="AceGlu_kinase-like_sf"/>
</dbReference>
<dbReference type="PANTHER" id="PTHR23342">
    <property type="entry name" value="N-ACETYLGLUTAMATE SYNTHASE"/>
    <property type="match status" value="1"/>
</dbReference>
<evidence type="ECO:0000313" key="10">
    <source>
        <dbReference type="EMBL" id="QCI05343.1"/>
    </source>
</evidence>
<dbReference type="PIRSF" id="PIRSF000728">
    <property type="entry name" value="NAGK"/>
    <property type="match status" value="1"/>
</dbReference>
<reference evidence="10" key="2">
    <citation type="submission" date="2019-04" db="EMBL/GenBank/DDBJ databases">
        <authorList>
            <person name="Pasella M."/>
        </authorList>
    </citation>
    <scope>NUCLEOTIDE SEQUENCE</scope>
    <source>
        <strain evidence="10">PD2939_11</strain>
    </source>
</reference>
<evidence type="ECO:0000256" key="4">
    <source>
        <dbReference type="ARBA" id="ARBA00022679"/>
    </source>
</evidence>
<dbReference type="UniPathway" id="UPA00068">
    <property type="reaction ID" value="UER00107"/>
</dbReference>
<evidence type="ECO:0000259" key="9">
    <source>
        <dbReference type="Pfam" id="PF00696"/>
    </source>
</evidence>
<keyword evidence="2 8" id="KW-0055">Arginine biosynthesis</keyword>
<keyword evidence="5 8" id="KW-0547">Nucleotide-binding</keyword>
<proteinExistence type="inferred from homology"/>
<name>A0A4D6WPD0_9FLOR</name>
<feature type="binding site" evidence="8">
    <location>
        <position position="87"/>
    </location>
    <ligand>
        <name>substrate</name>
    </ligand>
</feature>
<comment type="pathway">
    <text evidence="1 8">Amino-acid biosynthesis; L-arginine biosynthesis; N(2)-acetyl-L-ornithine from L-glutamate: step 2/4.</text>
</comment>